<dbReference type="AlphaFoldDB" id="A0A518G5F9"/>
<name>A0A518G5F9_9BACT</name>
<sequence>MNARSSTASSALKRERAGTLAAGRLAAGRLAAGTLAAGTLAAVRLAVDWGCAICTPHKLAS</sequence>
<protein>
    <submittedName>
        <fullName evidence="1">Uncharacterized protein</fullName>
    </submittedName>
</protein>
<evidence type="ECO:0000313" key="1">
    <source>
        <dbReference type="EMBL" id="QDV23830.1"/>
    </source>
</evidence>
<proteinExistence type="predicted"/>
<gene>
    <name evidence="1" type="ORF">Q31a_21350</name>
</gene>
<dbReference type="RefSeq" id="WP_145077041.1">
    <property type="nucleotide sequence ID" value="NZ_CP036298.1"/>
</dbReference>
<dbReference type="EMBL" id="CP036298">
    <property type="protein sequence ID" value="QDV23830.1"/>
    <property type="molecule type" value="Genomic_DNA"/>
</dbReference>
<dbReference type="Proteomes" id="UP000318017">
    <property type="component" value="Chromosome"/>
</dbReference>
<accession>A0A518G5F9</accession>
<dbReference type="KEGG" id="ahel:Q31a_21350"/>
<organism evidence="1 2">
    <name type="scientific">Aureliella helgolandensis</name>
    <dbReference type="NCBI Taxonomy" id="2527968"/>
    <lineage>
        <taxon>Bacteria</taxon>
        <taxon>Pseudomonadati</taxon>
        <taxon>Planctomycetota</taxon>
        <taxon>Planctomycetia</taxon>
        <taxon>Pirellulales</taxon>
        <taxon>Pirellulaceae</taxon>
        <taxon>Aureliella</taxon>
    </lineage>
</organism>
<keyword evidence="2" id="KW-1185">Reference proteome</keyword>
<evidence type="ECO:0000313" key="2">
    <source>
        <dbReference type="Proteomes" id="UP000318017"/>
    </source>
</evidence>
<reference evidence="1 2" key="1">
    <citation type="submission" date="2019-02" db="EMBL/GenBank/DDBJ databases">
        <title>Deep-cultivation of Planctomycetes and their phenomic and genomic characterization uncovers novel biology.</title>
        <authorList>
            <person name="Wiegand S."/>
            <person name="Jogler M."/>
            <person name="Boedeker C."/>
            <person name="Pinto D."/>
            <person name="Vollmers J."/>
            <person name="Rivas-Marin E."/>
            <person name="Kohn T."/>
            <person name="Peeters S.H."/>
            <person name="Heuer A."/>
            <person name="Rast P."/>
            <person name="Oberbeckmann S."/>
            <person name="Bunk B."/>
            <person name="Jeske O."/>
            <person name="Meyerdierks A."/>
            <person name="Storesund J.E."/>
            <person name="Kallscheuer N."/>
            <person name="Luecker S."/>
            <person name="Lage O.M."/>
            <person name="Pohl T."/>
            <person name="Merkel B.J."/>
            <person name="Hornburger P."/>
            <person name="Mueller R.-W."/>
            <person name="Bruemmer F."/>
            <person name="Labrenz M."/>
            <person name="Spormann A.M."/>
            <person name="Op den Camp H."/>
            <person name="Overmann J."/>
            <person name="Amann R."/>
            <person name="Jetten M.S.M."/>
            <person name="Mascher T."/>
            <person name="Medema M.H."/>
            <person name="Devos D.P."/>
            <person name="Kaster A.-K."/>
            <person name="Ovreas L."/>
            <person name="Rohde M."/>
            <person name="Galperin M.Y."/>
            <person name="Jogler C."/>
        </authorList>
    </citation>
    <scope>NUCLEOTIDE SEQUENCE [LARGE SCALE GENOMIC DNA]</scope>
    <source>
        <strain evidence="1 2">Q31a</strain>
    </source>
</reference>